<feature type="domain" description="GmrSD restriction endonucleases C-terminal" evidence="2">
    <location>
        <begin position="427"/>
        <end position="554"/>
    </location>
</feature>
<dbReference type="PANTHER" id="PTHR35149">
    <property type="entry name" value="SLL5132 PROTEIN"/>
    <property type="match status" value="1"/>
</dbReference>
<reference evidence="3 4" key="1">
    <citation type="submission" date="2018-05" db="EMBL/GenBank/DDBJ databases">
        <title>Animal gut microbial communities from fecal samples from Wisconsin, USA.</title>
        <authorList>
            <person name="Neumann A."/>
        </authorList>
    </citation>
    <scope>NUCLEOTIDE SEQUENCE [LARGE SCALE GENOMIC DNA]</scope>
    <source>
        <strain evidence="3 4">UWS4</strain>
    </source>
</reference>
<keyword evidence="4" id="KW-1185">Reference proteome</keyword>
<protein>
    <submittedName>
        <fullName evidence="3">Uncharacterized protein DUF1524</fullName>
    </submittedName>
</protein>
<dbReference type="EMBL" id="QGHD01000027">
    <property type="protein sequence ID" value="PWK93505.1"/>
    <property type="molecule type" value="Genomic_DNA"/>
</dbReference>
<evidence type="ECO:0000313" key="3">
    <source>
        <dbReference type="EMBL" id="PWK93505.1"/>
    </source>
</evidence>
<dbReference type="Pfam" id="PF03235">
    <property type="entry name" value="GmrSD_N"/>
    <property type="match status" value="1"/>
</dbReference>
<proteinExistence type="predicted"/>
<dbReference type="Pfam" id="PF07510">
    <property type="entry name" value="GmrSD_C"/>
    <property type="match status" value="1"/>
</dbReference>
<evidence type="ECO:0000259" key="1">
    <source>
        <dbReference type="Pfam" id="PF03235"/>
    </source>
</evidence>
<gene>
    <name evidence="3" type="ORF">B0H50_12720</name>
</gene>
<dbReference type="InterPro" id="IPR004919">
    <property type="entry name" value="GmrSD_N"/>
</dbReference>
<feature type="domain" description="GmrSD restriction endonucleases N-terminal" evidence="1">
    <location>
        <begin position="12"/>
        <end position="233"/>
    </location>
</feature>
<evidence type="ECO:0000259" key="2">
    <source>
        <dbReference type="Pfam" id="PF07510"/>
    </source>
</evidence>
<dbReference type="PANTHER" id="PTHR35149:SF2">
    <property type="entry name" value="DUF262 DOMAIN-CONTAINING PROTEIN"/>
    <property type="match status" value="1"/>
</dbReference>
<dbReference type="RefSeq" id="WP_109587712.1">
    <property type="nucleotide sequence ID" value="NZ_QGHD01000027.1"/>
</dbReference>
<accession>A0ABX5LIK2</accession>
<sequence>MSTKISGKEYQISQIFSSAFDFHIPSYQRPYAWGTEEASTLFEDLYGFYKSERSEENYFLGSTVLIKEEDKPRADVIDGQQRLTTLTILLSVLTTHFSKTEIVSDYQSYLREPGRPSQGLAASPRLHLREKDQPFFERYIQEFQLSDLLALDKASLATESQKHILENAEIFEKKIHDKEMTEEDLLKFGSFILMRCFLVVVSTPTQKSAYRVFSVMNNRGLDLLPIDIIKADVIGKIEESRQDGYTKKWEELEIDATRNGFNDVISHMRMIFIKAKAKKTVLEEFSESILPRFNPADLIDNYLTPYTEAYCILKKKDYIATRNAEQVNNYLYWLNKIDNSDWMPTAIKFFAGKKDDSDYILWFVKKLERLAAYLQITSQDVNHRIERYAKILAEMEVNPNHSKDAKISSIELTEDEKRKFMNVLSGNVYDEMAKRRNYIILRLDSFVASAGASYDPAILTIEHVLPQTVDPESEWATTWPDAETRKNWVHKIGNLIPLTRKHNSAAQNFDFEKKKEKYFKSKNGVTSYALATQVLSESSWTLEVVENRQERLINTFRTNWEL</sequence>
<dbReference type="Proteomes" id="UP000245523">
    <property type="component" value="Unassembled WGS sequence"/>
</dbReference>
<dbReference type="InterPro" id="IPR011089">
    <property type="entry name" value="GmrSD_C"/>
</dbReference>
<evidence type="ECO:0000313" key="4">
    <source>
        <dbReference type="Proteomes" id="UP000245523"/>
    </source>
</evidence>
<organism evidence="3 4">
    <name type="scientific">Hallerella porci</name>
    <dbReference type="NCBI Taxonomy" id="1945871"/>
    <lineage>
        <taxon>Bacteria</taxon>
        <taxon>Pseudomonadati</taxon>
        <taxon>Fibrobacterota</taxon>
        <taxon>Fibrobacteria</taxon>
        <taxon>Fibrobacterales</taxon>
        <taxon>Fibrobacteraceae</taxon>
        <taxon>Hallerella</taxon>
    </lineage>
</organism>
<name>A0ABX5LIK2_9BACT</name>
<comment type="caution">
    <text evidence="3">The sequence shown here is derived from an EMBL/GenBank/DDBJ whole genome shotgun (WGS) entry which is preliminary data.</text>
</comment>